<feature type="transmembrane region" description="Helical" evidence="1">
    <location>
        <begin position="46"/>
        <end position="70"/>
    </location>
</feature>
<keyword evidence="1" id="KW-0472">Membrane</keyword>
<reference evidence="2 3" key="1">
    <citation type="submission" date="2021-05" db="EMBL/GenBank/DDBJ databases">
        <title>Kineosporia and Streptomyces sp. nov. two new marine actinobacteria isolated from Coral.</title>
        <authorList>
            <person name="Buangrab K."/>
            <person name="Sutthacheep M."/>
            <person name="Yeemin T."/>
            <person name="Harunari E."/>
            <person name="Igarashi Y."/>
            <person name="Kanchanasin P."/>
            <person name="Tanasupawat S."/>
            <person name="Phongsopitanun W."/>
        </authorList>
    </citation>
    <scope>NUCLEOTIDE SEQUENCE [LARGE SCALE GENOMIC DNA]</scope>
    <source>
        <strain evidence="2 3">J2-2</strain>
    </source>
</reference>
<name>A0ABS5TPW7_9ACTN</name>
<sequence>MTHDPSQGRPNRLSERLKQLDEAQQLPEFDLGAAIRGGERRRRHRAIGGAVALTAGAGLVVLALFTGLILNSLLADGNTSPATSVRTSGLVYAQQADAVTVSLDGVEVGRVSLVSASIDGSEHGTVEVKVNSQRSFTLNPAEFVWAGSPFDREPSQSGRSFEVAGTGVQTFTWAYDTVSEGELAWLDPATGELIAAWSVSGSAAPVPVTQKPNRTWYLQRGDTVSVYRGPQLRATVTAYDLTVGAEGTTARLRVSAAFGIRSDEFIWENVDSDGADVEPPRSGWQSFTASAAADSTGIEFAGGAEGYLIWSPDGDNPAGIWRTAQAPEVP</sequence>
<dbReference type="RefSeq" id="WP_214159674.1">
    <property type="nucleotide sequence ID" value="NZ_JAHBAY010000015.1"/>
</dbReference>
<keyword evidence="1" id="KW-1133">Transmembrane helix</keyword>
<accession>A0ABS5TPW7</accession>
<comment type="caution">
    <text evidence="2">The sequence shown here is derived from an EMBL/GenBank/DDBJ whole genome shotgun (WGS) entry which is preliminary data.</text>
</comment>
<organism evidence="2 3">
    <name type="scientific">Kineosporia corallincola</name>
    <dbReference type="NCBI Taxonomy" id="2835133"/>
    <lineage>
        <taxon>Bacteria</taxon>
        <taxon>Bacillati</taxon>
        <taxon>Actinomycetota</taxon>
        <taxon>Actinomycetes</taxon>
        <taxon>Kineosporiales</taxon>
        <taxon>Kineosporiaceae</taxon>
        <taxon>Kineosporia</taxon>
    </lineage>
</organism>
<protein>
    <recommendedName>
        <fullName evidence="4">DUF4179 domain-containing protein</fullName>
    </recommendedName>
</protein>
<evidence type="ECO:0000256" key="1">
    <source>
        <dbReference type="SAM" id="Phobius"/>
    </source>
</evidence>
<gene>
    <name evidence="2" type="ORF">KIH74_29650</name>
</gene>
<dbReference type="Proteomes" id="UP001197247">
    <property type="component" value="Unassembled WGS sequence"/>
</dbReference>
<evidence type="ECO:0008006" key="4">
    <source>
        <dbReference type="Google" id="ProtNLM"/>
    </source>
</evidence>
<keyword evidence="3" id="KW-1185">Reference proteome</keyword>
<evidence type="ECO:0000313" key="2">
    <source>
        <dbReference type="EMBL" id="MBT0773146.1"/>
    </source>
</evidence>
<keyword evidence="1" id="KW-0812">Transmembrane</keyword>
<proteinExistence type="predicted"/>
<dbReference type="EMBL" id="JAHBAY010000015">
    <property type="protein sequence ID" value="MBT0773146.1"/>
    <property type="molecule type" value="Genomic_DNA"/>
</dbReference>
<evidence type="ECO:0000313" key="3">
    <source>
        <dbReference type="Proteomes" id="UP001197247"/>
    </source>
</evidence>